<dbReference type="Pfam" id="PF01724">
    <property type="entry name" value="DUF29"/>
    <property type="match status" value="1"/>
</dbReference>
<dbReference type="Gene3D" id="1.20.1220.20">
    <property type="entry name" value="Uncharcterised protein PF01724"/>
    <property type="match status" value="1"/>
</dbReference>
<sequence>MYTSQQYETDFYGWTQEQINLLQNQQWDKLDTLNLIEEIATLGRRERQELRNRLGLLLGHLLKWQFQSEKRSNSWLGTIREQRVQIKFLLQDSPSLKPYLNAVFADAYELGLALAIRETQLDEQVFPEICPYTPEQILNPDFLPELN</sequence>
<dbReference type="Proteomes" id="UP001302120">
    <property type="component" value="Unassembled WGS sequence"/>
</dbReference>
<evidence type="ECO:0000313" key="1">
    <source>
        <dbReference type="EMBL" id="MEA5582316.1"/>
    </source>
</evidence>
<accession>A0ABU5UIQ1</accession>
<name>A0ABU5UIQ1_9CYAN</name>
<dbReference type="RefSeq" id="WP_323196632.1">
    <property type="nucleotide sequence ID" value="NZ_JAYGHG010000021.1"/>
</dbReference>
<organism evidence="1 2">
    <name type="scientific">Nodularia harveyana UHCC-0300</name>
    <dbReference type="NCBI Taxonomy" id="2974287"/>
    <lineage>
        <taxon>Bacteria</taxon>
        <taxon>Bacillati</taxon>
        <taxon>Cyanobacteriota</taxon>
        <taxon>Cyanophyceae</taxon>
        <taxon>Nostocales</taxon>
        <taxon>Nodulariaceae</taxon>
        <taxon>Nodularia</taxon>
    </lineage>
</organism>
<evidence type="ECO:0000313" key="2">
    <source>
        <dbReference type="Proteomes" id="UP001302120"/>
    </source>
</evidence>
<dbReference type="InterPro" id="IPR002636">
    <property type="entry name" value="DUF29"/>
</dbReference>
<keyword evidence="2" id="KW-1185">Reference proteome</keyword>
<dbReference type="PANTHER" id="PTHR34235">
    <property type="entry name" value="SLR1203 PROTEIN-RELATED"/>
    <property type="match status" value="1"/>
</dbReference>
<comment type="caution">
    <text evidence="1">The sequence shown here is derived from an EMBL/GenBank/DDBJ whole genome shotgun (WGS) entry which is preliminary data.</text>
</comment>
<gene>
    <name evidence="1" type="ORF">VB620_13310</name>
</gene>
<dbReference type="PANTHER" id="PTHR34235:SF4">
    <property type="entry name" value="SLR0291 PROTEIN"/>
    <property type="match status" value="1"/>
</dbReference>
<dbReference type="EMBL" id="JAYGHG010000021">
    <property type="protein sequence ID" value="MEA5582316.1"/>
    <property type="molecule type" value="Genomic_DNA"/>
</dbReference>
<reference evidence="1 2" key="1">
    <citation type="submission" date="2023-12" db="EMBL/GenBank/DDBJ databases">
        <title>Baltic Sea Cyanobacteria.</title>
        <authorList>
            <person name="Delbaje E."/>
            <person name="Fewer D.P."/>
            <person name="Shishido T.K."/>
        </authorList>
    </citation>
    <scope>NUCLEOTIDE SEQUENCE [LARGE SCALE GENOMIC DNA]</scope>
    <source>
        <strain evidence="1 2">UHCC-0300</strain>
    </source>
</reference>
<protein>
    <submittedName>
        <fullName evidence="1">DUF29 domain-containing protein</fullName>
    </submittedName>
</protein>
<proteinExistence type="predicted"/>